<gene>
    <name evidence="1" type="ORF">EYC84_008602</name>
</gene>
<accession>A0A5M9JF63</accession>
<keyword evidence="2" id="KW-1185">Reference proteome</keyword>
<sequence length="116" mass="12865">MILFIESGLFHICEYNMAKREQESKRAKTERETEGNVLLTCVLREYKLPLLLLLLPFGSDDTLVVEEGGEGWVGVMVGGDDADADVGVDVEYVESRQIARPLLDLPVRRAGGDVVK</sequence>
<dbReference type="AlphaFoldDB" id="A0A5M9JF63"/>
<dbReference type="Proteomes" id="UP000322873">
    <property type="component" value="Unassembled WGS sequence"/>
</dbReference>
<protein>
    <submittedName>
        <fullName evidence="1">Uncharacterized protein</fullName>
    </submittedName>
</protein>
<reference evidence="1 2" key="1">
    <citation type="submission" date="2019-06" db="EMBL/GenBank/DDBJ databases">
        <title>Genome Sequence of the Brown Rot Fungal Pathogen Monilinia fructicola.</title>
        <authorList>
            <person name="De Miccolis Angelini R.M."/>
            <person name="Landi L."/>
            <person name="Abate D."/>
            <person name="Pollastro S."/>
            <person name="Romanazzi G."/>
            <person name="Faretra F."/>
        </authorList>
    </citation>
    <scope>NUCLEOTIDE SEQUENCE [LARGE SCALE GENOMIC DNA]</scope>
    <source>
        <strain evidence="1 2">Mfrc123</strain>
    </source>
</reference>
<dbReference type="EMBL" id="VICG01000010">
    <property type="protein sequence ID" value="KAA8568218.1"/>
    <property type="molecule type" value="Genomic_DNA"/>
</dbReference>
<organism evidence="1 2">
    <name type="scientific">Monilinia fructicola</name>
    <name type="common">Brown rot fungus</name>
    <name type="synonym">Ciboria fructicola</name>
    <dbReference type="NCBI Taxonomy" id="38448"/>
    <lineage>
        <taxon>Eukaryota</taxon>
        <taxon>Fungi</taxon>
        <taxon>Dikarya</taxon>
        <taxon>Ascomycota</taxon>
        <taxon>Pezizomycotina</taxon>
        <taxon>Leotiomycetes</taxon>
        <taxon>Helotiales</taxon>
        <taxon>Sclerotiniaceae</taxon>
        <taxon>Monilinia</taxon>
    </lineage>
</organism>
<name>A0A5M9JF63_MONFR</name>
<proteinExistence type="predicted"/>
<evidence type="ECO:0000313" key="2">
    <source>
        <dbReference type="Proteomes" id="UP000322873"/>
    </source>
</evidence>
<evidence type="ECO:0000313" key="1">
    <source>
        <dbReference type="EMBL" id="KAA8568218.1"/>
    </source>
</evidence>
<comment type="caution">
    <text evidence="1">The sequence shown here is derived from an EMBL/GenBank/DDBJ whole genome shotgun (WGS) entry which is preliminary data.</text>
</comment>